<evidence type="ECO:0000313" key="2">
    <source>
        <dbReference type="EMBL" id="KAJ7023342.1"/>
    </source>
</evidence>
<protein>
    <submittedName>
        <fullName evidence="2">Uncharacterized protein</fullName>
    </submittedName>
</protein>
<feature type="region of interest" description="Disordered" evidence="1">
    <location>
        <begin position="1"/>
        <end position="44"/>
    </location>
</feature>
<reference evidence="2" key="1">
    <citation type="submission" date="2023-03" db="EMBL/GenBank/DDBJ databases">
        <title>Massive genome expansion in bonnet fungi (Mycena s.s.) driven by repeated elements and novel gene families across ecological guilds.</title>
        <authorList>
            <consortium name="Lawrence Berkeley National Laboratory"/>
            <person name="Harder C.B."/>
            <person name="Miyauchi S."/>
            <person name="Viragh M."/>
            <person name="Kuo A."/>
            <person name="Thoen E."/>
            <person name="Andreopoulos B."/>
            <person name="Lu D."/>
            <person name="Skrede I."/>
            <person name="Drula E."/>
            <person name="Henrissat B."/>
            <person name="Morin E."/>
            <person name="Kohler A."/>
            <person name="Barry K."/>
            <person name="LaButti K."/>
            <person name="Morin E."/>
            <person name="Salamov A."/>
            <person name="Lipzen A."/>
            <person name="Mereny Z."/>
            <person name="Hegedus B."/>
            <person name="Baldrian P."/>
            <person name="Stursova M."/>
            <person name="Weitz H."/>
            <person name="Taylor A."/>
            <person name="Grigoriev I.V."/>
            <person name="Nagy L.G."/>
            <person name="Martin F."/>
            <person name="Kauserud H."/>
        </authorList>
    </citation>
    <scope>NUCLEOTIDE SEQUENCE</scope>
    <source>
        <strain evidence="2">CBHHK200</strain>
    </source>
</reference>
<accession>A0AAD6S9W1</accession>
<feature type="compositionally biased region" description="Low complexity" evidence="1">
    <location>
        <begin position="1"/>
        <end position="12"/>
    </location>
</feature>
<dbReference type="EMBL" id="JARJCM010000190">
    <property type="protein sequence ID" value="KAJ7023342.1"/>
    <property type="molecule type" value="Genomic_DNA"/>
</dbReference>
<dbReference type="Proteomes" id="UP001218188">
    <property type="component" value="Unassembled WGS sequence"/>
</dbReference>
<name>A0AAD6S9W1_9AGAR</name>
<comment type="caution">
    <text evidence="2">The sequence shown here is derived from an EMBL/GenBank/DDBJ whole genome shotgun (WGS) entry which is preliminary data.</text>
</comment>
<proteinExistence type="predicted"/>
<sequence length="101" mass="11533">MSRSLSASSSASQTQTPRKAKLARVQSSPAASEHDTNYFYESDSDGDERFETQFWAVRGLDTIFSGEEEAFDALRQNMGRLKYMQLLSSTSLEKLERFKRH</sequence>
<organism evidence="2 3">
    <name type="scientific">Mycena alexandri</name>
    <dbReference type="NCBI Taxonomy" id="1745969"/>
    <lineage>
        <taxon>Eukaryota</taxon>
        <taxon>Fungi</taxon>
        <taxon>Dikarya</taxon>
        <taxon>Basidiomycota</taxon>
        <taxon>Agaricomycotina</taxon>
        <taxon>Agaricomycetes</taxon>
        <taxon>Agaricomycetidae</taxon>
        <taxon>Agaricales</taxon>
        <taxon>Marasmiineae</taxon>
        <taxon>Mycenaceae</taxon>
        <taxon>Mycena</taxon>
    </lineage>
</organism>
<keyword evidence="3" id="KW-1185">Reference proteome</keyword>
<gene>
    <name evidence="2" type="ORF">C8F04DRAFT_1193593</name>
</gene>
<evidence type="ECO:0000313" key="3">
    <source>
        <dbReference type="Proteomes" id="UP001218188"/>
    </source>
</evidence>
<dbReference type="AlphaFoldDB" id="A0AAD6S9W1"/>
<evidence type="ECO:0000256" key="1">
    <source>
        <dbReference type="SAM" id="MobiDB-lite"/>
    </source>
</evidence>